<keyword evidence="4 12" id="KW-0479">Metal-binding</keyword>
<dbReference type="HAMAP" id="MF_01351">
    <property type="entry name" value="NDH1_NuoI"/>
    <property type="match status" value="1"/>
</dbReference>
<dbReference type="GO" id="GO:0051539">
    <property type="term" value="F:4 iron, 4 sulfur cluster binding"/>
    <property type="evidence" value="ECO:0007669"/>
    <property type="project" value="UniProtKB-KW"/>
</dbReference>
<dbReference type="Proteomes" id="UP001063350">
    <property type="component" value="Chromosome"/>
</dbReference>
<keyword evidence="10 12" id="KW-0830">Ubiquinone</keyword>
<dbReference type="RefSeq" id="WP_267927982.1">
    <property type="nucleotide sequence ID" value="NZ_AP024233.1"/>
</dbReference>
<comment type="catalytic activity">
    <reaction evidence="12">
        <text>a quinone + NADH + 5 H(+)(in) = a quinol + NAD(+) + 4 H(+)(out)</text>
        <dbReference type="Rhea" id="RHEA:57888"/>
        <dbReference type="ChEBI" id="CHEBI:15378"/>
        <dbReference type="ChEBI" id="CHEBI:24646"/>
        <dbReference type="ChEBI" id="CHEBI:57540"/>
        <dbReference type="ChEBI" id="CHEBI:57945"/>
        <dbReference type="ChEBI" id="CHEBI:132124"/>
    </reaction>
</comment>
<evidence type="ECO:0000256" key="11">
    <source>
        <dbReference type="ARBA" id="ARBA00023136"/>
    </source>
</evidence>
<keyword evidence="3 12" id="KW-0874">Quinone</keyword>
<keyword evidence="6 12" id="KW-1278">Translocase</keyword>
<comment type="function">
    <text evidence="12">NDH-1 shuttles electrons from NADH, via FMN and iron-sulfur (Fe-S) centers, to quinones in the respiratory chain. The immediate electron acceptor for the enzyme in this species is believed to be ubiquinone. Couples the redox reaction to proton translocation (for every two electrons transferred, four hydrogen ions are translocated across the cytoplasmic membrane), and thus conserves the redox energy in a proton gradient.</text>
</comment>
<comment type="similarity">
    <text evidence="12">Belongs to the complex I 23 kDa subunit family.</text>
</comment>
<evidence type="ECO:0000313" key="15">
    <source>
        <dbReference type="Proteomes" id="UP001063350"/>
    </source>
</evidence>
<dbReference type="GO" id="GO:0005506">
    <property type="term" value="F:iron ion binding"/>
    <property type="evidence" value="ECO:0007669"/>
    <property type="project" value="UniProtKB-UniRule"/>
</dbReference>
<protein>
    <recommendedName>
        <fullName evidence="12">NADH-quinone oxidoreductase subunit I</fullName>
        <ecNumber evidence="12">7.1.1.-</ecNumber>
    </recommendedName>
    <alternativeName>
        <fullName evidence="12">NADH dehydrogenase I subunit I</fullName>
    </alternativeName>
    <alternativeName>
        <fullName evidence="12">NDH-1 subunit I</fullName>
    </alternativeName>
</protein>
<keyword evidence="9 12" id="KW-0520">NAD</keyword>
<dbReference type="SUPFAM" id="SSF54862">
    <property type="entry name" value="4Fe-4S ferredoxins"/>
    <property type="match status" value="1"/>
</dbReference>
<feature type="binding site" evidence="12">
    <location>
        <position position="102"/>
    </location>
    <ligand>
        <name>[4Fe-4S] cluster</name>
        <dbReference type="ChEBI" id="CHEBI:49883"/>
        <label>2</label>
    </ligand>
</feature>
<keyword evidence="15" id="KW-1185">Reference proteome</keyword>
<dbReference type="PANTHER" id="PTHR10849">
    <property type="entry name" value="NADH DEHYDROGENASE UBIQUINONE IRON-SULFUR PROTEIN 8, MITOCHONDRIAL"/>
    <property type="match status" value="1"/>
</dbReference>
<evidence type="ECO:0000256" key="6">
    <source>
        <dbReference type="ARBA" id="ARBA00022967"/>
    </source>
</evidence>
<dbReference type="InterPro" id="IPR017900">
    <property type="entry name" value="4Fe4S_Fe_S_CS"/>
</dbReference>
<accession>A0A915XJL8</accession>
<evidence type="ECO:0000256" key="3">
    <source>
        <dbReference type="ARBA" id="ARBA00022719"/>
    </source>
</evidence>
<reference evidence="14" key="1">
    <citation type="submission" date="2020-12" db="EMBL/GenBank/DDBJ databases">
        <title>Desulfobium dissulfuricans gen. nov., sp. nov., a novel mesophilic, sulfate-reducing bacterium isolated from a deep-sea hydrothermal vent.</title>
        <authorList>
            <person name="Hashimoto Y."/>
            <person name="Tame A."/>
            <person name="Sawayama S."/>
            <person name="Miyazaki J."/>
            <person name="Takai K."/>
            <person name="Nakagawa S."/>
        </authorList>
    </citation>
    <scope>NUCLEOTIDE SEQUENCE</scope>
    <source>
        <strain evidence="14">GF1</strain>
    </source>
</reference>
<dbReference type="Pfam" id="PF12838">
    <property type="entry name" value="Fer4_7"/>
    <property type="match status" value="1"/>
</dbReference>
<name>A0A915XJL8_9BACT</name>
<feature type="binding site" evidence="12">
    <location>
        <position position="72"/>
    </location>
    <ligand>
        <name>[4Fe-4S] cluster</name>
        <dbReference type="ChEBI" id="CHEBI:49883"/>
        <label>2</label>
    </ligand>
</feature>
<dbReference type="GO" id="GO:0050136">
    <property type="term" value="F:NADH dehydrogenase (quinone) (non-electrogenic) activity"/>
    <property type="evidence" value="ECO:0007669"/>
    <property type="project" value="UniProtKB-UniRule"/>
</dbReference>
<evidence type="ECO:0000256" key="4">
    <source>
        <dbReference type="ARBA" id="ARBA00022723"/>
    </source>
</evidence>
<dbReference type="KEGG" id="ddu:GF1_04290"/>
<dbReference type="AlphaFoldDB" id="A0A915XJL8"/>
<feature type="binding site" evidence="12">
    <location>
        <position position="105"/>
    </location>
    <ligand>
        <name>[4Fe-4S] cluster</name>
        <dbReference type="ChEBI" id="CHEBI:49883"/>
        <label>2</label>
    </ligand>
</feature>
<feature type="binding site" evidence="12">
    <location>
        <position position="62"/>
    </location>
    <ligand>
        <name>[4Fe-4S] cluster</name>
        <dbReference type="ChEBI" id="CHEBI:49883"/>
        <label>1</label>
    </ligand>
</feature>
<evidence type="ECO:0000256" key="5">
    <source>
        <dbReference type="ARBA" id="ARBA00022737"/>
    </source>
</evidence>
<dbReference type="EC" id="7.1.1.-" evidence="12"/>
<evidence type="ECO:0000256" key="12">
    <source>
        <dbReference type="HAMAP-Rule" id="MF_01351"/>
    </source>
</evidence>
<dbReference type="PROSITE" id="PS00198">
    <property type="entry name" value="4FE4S_FER_1"/>
    <property type="match status" value="1"/>
</dbReference>
<evidence type="ECO:0000256" key="7">
    <source>
        <dbReference type="ARBA" id="ARBA00023004"/>
    </source>
</evidence>
<comment type="subunit">
    <text evidence="12">NDH-1 is composed of 14 different subunits. Subunits NuoA, H, J, K, L, M, N constitute the membrane sector of the complex.</text>
</comment>
<evidence type="ECO:0000256" key="10">
    <source>
        <dbReference type="ARBA" id="ARBA00023075"/>
    </source>
</evidence>
<gene>
    <name evidence="14" type="primary">nuoI_1</name>
    <name evidence="12" type="synonym">nuoI</name>
    <name evidence="14" type="ORF">GF1_04290</name>
</gene>
<feature type="binding site" evidence="12">
    <location>
        <position position="108"/>
    </location>
    <ligand>
        <name>[4Fe-4S] cluster</name>
        <dbReference type="ChEBI" id="CHEBI:49883"/>
        <label>2</label>
    </ligand>
</feature>
<feature type="domain" description="4Fe-4S ferredoxin-type" evidence="13">
    <location>
        <begin position="61"/>
        <end position="116"/>
    </location>
</feature>
<evidence type="ECO:0000256" key="9">
    <source>
        <dbReference type="ARBA" id="ARBA00023027"/>
    </source>
</evidence>
<dbReference type="EMBL" id="AP024233">
    <property type="protein sequence ID" value="BCO08053.1"/>
    <property type="molecule type" value="Genomic_DNA"/>
</dbReference>
<evidence type="ECO:0000256" key="8">
    <source>
        <dbReference type="ARBA" id="ARBA00023014"/>
    </source>
</evidence>
<feature type="binding site" evidence="12">
    <location>
        <position position="112"/>
    </location>
    <ligand>
        <name>[4Fe-4S] cluster</name>
        <dbReference type="ChEBI" id="CHEBI:49883"/>
        <label>1</label>
    </ligand>
</feature>
<keyword evidence="7 12" id="KW-0408">Iron</keyword>
<feature type="binding site" evidence="12">
    <location>
        <position position="65"/>
    </location>
    <ligand>
        <name>[4Fe-4S] cluster</name>
        <dbReference type="ChEBI" id="CHEBI:49883"/>
        <label>1</label>
    </ligand>
</feature>
<sequence length="145" mass="16276">MSAYWNDVFGGAKSLVVGLSITAREFFKPVVTEQYPWEVPVMTERFRGHIELVANEDGKPNCIVCGMCMRACPSGCITVAGKKEEGAKKKSLTKYELDFTKCSLCGSCIESCNFNAIRFSKDYNLAGTRKEDYVFDLLKRLEEKS</sequence>
<feature type="binding site" evidence="12">
    <location>
        <position position="68"/>
    </location>
    <ligand>
        <name>[4Fe-4S] cluster</name>
        <dbReference type="ChEBI" id="CHEBI:49883"/>
        <label>1</label>
    </ligand>
</feature>
<evidence type="ECO:0000259" key="13">
    <source>
        <dbReference type="Pfam" id="PF12838"/>
    </source>
</evidence>
<comment type="subcellular location">
    <subcellularLocation>
        <location evidence="12">Cell membrane</location>
        <topology evidence="12">Peripheral membrane protein</topology>
    </subcellularLocation>
</comment>
<comment type="cofactor">
    <cofactor evidence="12">
        <name>[4Fe-4S] cluster</name>
        <dbReference type="ChEBI" id="CHEBI:49883"/>
    </cofactor>
    <text evidence="12">Binds 2 [4Fe-4S] clusters per subunit.</text>
</comment>
<dbReference type="InterPro" id="IPR017896">
    <property type="entry name" value="4Fe4S_Fe-S-bd"/>
</dbReference>
<keyword evidence="8 12" id="KW-0411">Iron-sulfur</keyword>
<dbReference type="InterPro" id="IPR010226">
    <property type="entry name" value="NADH_quinone_OxRdtase_chainI"/>
</dbReference>
<keyword evidence="1 12" id="KW-1003">Cell membrane</keyword>
<evidence type="ECO:0000313" key="14">
    <source>
        <dbReference type="EMBL" id="BCO08053.1"/>
    </source>
</evidence>
<keyword evidence="11 12" id="KW-0472">Membrane</keyword>
<evidence type="ECO:0000256" key="1">
    <source>
        <dbReference type="ARBA" id="ARBA00022475"/>
    </source>
</evidence>
<dbReference type="GO" id="GO:0005886">
    <property type="term" value="C:plasma membrane"/>
    <property type="evidence" value="ECO:0007669"/>
    <property type="project" value="UniProtKB-SubCell"/>
</dbReference>
<dbReference type="PANTHER" id="PTHR10849:SF24">
    <property type="entry name" value="NADH-QUINONE OXIDOREDUCTASE SUBUNIT I 2"/>
    <property type="match status" value="1"/>
</dbReference>
<proteinExistence type="inferred from homology"/>
<keyword evidence="5" id="KW-0677">Repeat</keyword>
<dbReference type="GO" id="GO:0048038">
    <property type="term" value="F:quinone binding"/>
    <property type="evidence" value="ECO:0007669"/>
    <property type="project" value="UniProtKB-KW"/>
</dbReference>
<evidence type="ECO:0000256" key="2">
    <source>
        <dbReference type="ARBA" id="ARBA00022485"/>
    </source>
</evidence>
<organism evidence="14 15">
    <name type="scientific">Desulfolithobacter dissulfuricans</name>
    <dbReference type="NCBI Taxonomy" id="2795293"/>
    <lineage>
        <taxon>Bacteria</taxon>
        <taxon>Pseudomonadati</taxon>
        <taxon>Thermodesulfobacteriota</taxon>
        <taxon>Desulfobulbia</taxon>
        <taxon>Desulfobulbales</taxon>
        <taxon>Desulfobulbaceae</taxon>
        <taxon>Desulfolithobacter</taxon>
    </lineage>
</organism>
<keyword evidence="2 12" id="KW-0004">4Fe-4S</keyword>
<dbReference type="Gene3D" id="3.30.70.3270">
    <property type="match status" value="1"/>
</dbReference>